<dbReference type="PANTHER" id="PTHR15184:SF9">
    <property type="entry name" value="SPI-1 TYPE 3 SECRETION SYSTEM ATPASE"/>
    <property type="match status" value="1"/>
</dbReference>
<dbReference type="Pfam" id="PF02874">
    <property type="entry name" value="ATP-synt_ab_N"/>
    <property type="match status" value="1"/>
</dbReference>
<evidence type="ECO:0000256" key="9">
    <source>
        <dbReference type="ARBA" id="ARBA00023196"/>
    </source>
</evidence>
<dbReference type="PANTHER" id="PTHR15184">
    <property type="entry name" value="ATP SYNTHASE"/>
    <property type="match status" value="1"/>
</dbReference>
<keyword evidence="9" id="KW-0139">CF(1)</keyword>
<evidence type="ECO:0000256" key="4">
    <source>
        <dbReference type="ARBA" id="ARBA00022741"/>
    </source>
</evidence>
<dbReference type="InterPro" id="IPR005714">
    <property type="entry name" value="ATPase_T3SS_FliI/YscN"/>
</dbReference>
<proteinExistence type="predicted"/>
<dbReference type="InterPro" id="IPR004100">
    <property type="entry name" value="ATPase_F1/V1/A1_a/bsu_N"/>
</dbReference>
<evidence type="ECO:0000256" key="10">
    <source>
        <dbReference type="ARBA" id="ARBA00034006"/>
    </source>
</evidence>
<dbReference type="InterPro" id="IPR027417">
    <property type="entry name" value="P-loop_NTPase"/>
</dbReference>
<protein>
    <submittedName>
        <fullName evidence="13">Type III secretion system ATPase SctN</fullName>
    </submittedName>
</protein>
<evidence type="ECO:0000256" key="6">
    <source>
        <dbReference type="ARBA" id="ARBA00022927"/>
    </source>
</evidence>
<dbReference type="Proteomes" id="UP001462502">
    <property type="component" value="Unassembled WGS sequence"/>
</dbReference>
<organism evidence="13 14">
    <name type="scientific">Chromobacterium phragmitis</name>
    <dbReference type="NCBI Taxonomy" id="2202141"/>
    <lineage>
        <taxon>Bacteria</taxon>
        <taxon>Pseudomonadati</taxon>
        <taxon>Pseudomonadota</taxon>
        <taxon>Betaproteobacteria</taxon>
        <taxon>Neisseriales</taxon>
        <taxon>Chromobacteriaceae</taxon>
        <taxon>Chromobacterium</taxon>
    </lineage>
</organism>
<dbReference type="Pfam" id="PF00006">
    <property type="entry name" value="ATP-synt_ab"/>
    <property type="match status" value="1"/>
</dbReference>
<evidence type="ECO:0000256" key="11">
    <source>
        <dbReference type="SAM" id="MobiDB-lite"/>
    </source>
</evidence>
<keyword evidence="8" id="KW-0472">Membrane</keyword>
<evidence type="ECO:0000256" key="1">
    <source>
        <dbReference type="ARBA" id="ARBA00004496"/>
    </source>
</evidence>
<name>A0ABV0INY7_9NEIS</name>
<dbReference type="EMBL" id="JBDXMI010000001">
    <property type="protein sequence ID" value="MEO9383002.1"/>
    <property type="molecule type" value="Genomic_DNA"/>
</dbReference>
<evidence type="ECO:0000256" key="3">
    <source>
        <dbReference type="ARBA" id="ARBA00022490"/>
    </source>
</evidence>
<keyword evidence="5" id="KW-0067">ATP-binding</keyword>
<gene>
    <name evidence="13" type="primary">sctN</name>
    <name evidence="13" type="ORF">ABI908_02580</name>
</gene>
<evidence type="ECO:0000259" key="12">
    <source>
        <dbReference type="SMART" id="SM00382"/>
    </source>
</evidence>
<dbReference type="CDD" id="cd01136">
    <property type="entry name" value="ATPase_flagellum-secretory_path_III"/>
    <property type="match status" value="1"/>
</dbReference>
<keyword evidence="3" id="KW-0963">Cytoplasm</keyword>
<dbReference type="Gene3D" id="3.40.50.12240">
    <property type="match status" value="1"/>
</dbReference>
<dbReference type="NCBIfam" id="TIGR01026">
    <property type="entry name" value="fliI_yscN"/>
    <property type="match status" value="1"/>
</dbReference>
<keyword evidence="2" id="KW-0813">Transport</keyword>
<dbReference type="InterPro" id="IPR040627">
    <property type="entry name" value="T3SS_ATPase_C"/>
</dbReference>
<feature type="region of interest" description="Disordered" evidence="11">
    <location>
        <begin position="108"/>
        <end position="128"/>
    </location>
</feature>
<evidence type="ECO:0000256" key="2">
    <source>
        <dbReference type="ARBA" id="ARBA00022448"/>
    </source>
</evidence>
<dbReference type="CDD" id="cd01426">
    <property type="entry name" value="ATP-synt_F1_V1_A1_AB_FliI_N"/>
    <property type="match status" value="1"/>
</dbReference>
<dbReference type="InterPro" id="IPR000194">
    <property type="entry name" value="ATPase_F1/V1/A1_a/bsu_nucl-bd"/>
</dbReference>
<dbReference type="RefSeq" id="WP_347937576.1">
    <property type="nucleotide sequence ID" value="NZ_CP158160.1"/>
</dbReference>
<feature type="domain" description="AAA+ ATPase" evidence="12">
    <location>
        <begin position="153"/>
        <end position="334"/>
    </location>
</feature>
<keyword evidence="14" id="KW-1185">Reference proteome</keyword>
<dbReference type="InterPro" id="IPR050053">
    <property type="entry name" value="ATPase_alpha/beta_chains"/>
</dbReference>
<evidence type="ECO:0000256" key="5">
    <source>
        <dbReference type="ARBA" id="ARBA00022840"/>
    </source>
</evidence>
<dbReference type="SUPFAM" id="SSF52540">
    <property type="entry name" value="P-loop containing nucleoside triphosphate hydrolases"/>
    <property type="match status" value="1"/>
</dbReference>
<evidence type="ECO:0000256" key="7">
    <source>
        <dbReference type="ARBA" id="ARBA00022967"/>
    </source>
</evidence>
<comment type="subcellular location">
    <subcellularLocation>
        <location evidence="1">Cytoplasm</location>
    </subcellularLocation>
</comment>
<dbReference type="SMART" id="SM00382">
    <property type="entry name" value="AAA"/>
    <property type="match status" value="1"/>
</dbReference>
<evidence type="ECO:0000313" key="14">
    <source>
        <dbReference type="Proteomes" id="UP001462502"/>
    </source>
</evidence>
<dbReference type="Pfam" id="PF18269">
    <property type="entry name" value="T3SS_ATPase_C"/>
    <property type="match status" value="1"/>
</dbReference>
<sequence>MKPPRLLRRLANPQRLSGPILEAELPGVAVGELCDIRRDWLDREVVARAQVVGFQHERAVLSLIGNARGLSREAVLQPTGRALSAWVGEEALGAVLDPTGRIVERLAPARAGGGGGEARDIDSDPPPYSRRVGVREPLATGVRAIDGLLTCGVGQRVGIFASAGCGKTMLMHMLIEQADADVFVIGLIGERGREVTEFAESLRGSDKRDRCVLVFATSDFPSVDRCNAALLATTVAEHFRDQGKRVVLFVDSMTRYARALRDVALAAGEPPARRGYPASVFDSLPRLLERPGATGEGSITAFYTVLLESDDEPDPMADEIRSILDGHIYLSRKLAGQGHYPAIDVLKSASRVAGQVTDAGHQQSAAAMRGLLARLEELQVFIDLGEYRRGENADNDSAMSLREPLRQWLRQRMDERAGFEDTLRGMHGFSA</sequence>
<keyword evidence="6" id="KW-0653">Protein transport</keyword>
<comment type="catalytic activity">
    <reaction evidence="10">
        <text>ATP + H2O + cellular proteinSide 1 = ADP + phosphate + cellular proteinSide 2.</text>
        <dbReference type="EC" id="7.4.2.8"/>
    </reaction>
</comment>
<evidence type="ECO:0000256" key="8">
    <source>
        <dbReference type="ARBA" id="ARBA00023136"/>
    </source>
</evidence>
<dbReference type="InterPro" id="IPR003593">
    <property type="entry name" value="AAA+_ATPase"/>
</dbReference>
<keyword evidence="9" id="KW-0066">ATP synthesis</keyword>
<dbReference type="PROSITE" id="PS00152">
    <property type="entry name" value="ATPASE_ALPHA_BETA"/>
    <property type="match status" value="1"/>
</dbReference>
<dbReference type="InterPro" id="IPR020003">
    <property type="entry name" value="ATPase_a/bsu_AS"/>
</dbReference>
<reference evidence="13 14" key="1">
    <citation type="submission" date="2024-05" db="EMBL/GenBank/DDBJ databases">
        <authorList>
            <person name="De Oliveira J.P."/>
            <person name="Noriler S.A."/>
            <person name="De Oliveira A.G."/>
            <person name="Sipoli D.S."/>
        </authorList>
    </citation>
    <scope>NUCLEOTIDE SEQUENCE [LARGE SCALE GENOMIC DNA]</scope>
    <source>
        <strain evidence="13 14">LABIM192</strain>
    </source>
</reference>
<comment type="caution">
    <text evidence="13">The sequence shown here is derived from an EMBL/GenBank/DDBJ whole genome shotgun (WGS) entry which is preliminary data.</text>
</comment>
<accession>A0ABV0INY7</accession>
<dbReference type="NCBIfam" id="NF006012">
    <property type="entry name" value="PRK08149.1"/>
    <property type="match status" value="1"/>
</dbReference>
<evidence type="ECO:0000313" key="13">
    <source>
        <dbReference type="EMBL" id="MEO9383002.1"/>
    </source>
</evidence>
<keyword evidence="7" id="KW-1278">Translocase</keyword>
<keyword evidence="4" id="KW-0547">Nucleotide-binding</keyword>